<protein>
    <recommendedName>
        <fullName evidence="2">N-acetylmuramoyl-L-alanine amidase</fullName>
    </recommendedName>
</protein>
<dbReference type="EMBL" id="UOEH01000156">
    <property type="protein sequence ID" value="VAV95066.1"/>
    <property type="molecule type" value="Genomic_DNA"/>
</dbReference>
<reference evidence="1" key="1">
    <citation type="submission" date="2018-06" db="EMBL/GenBank/DDBJ databases">
        <authorList>
            <person name="Zhirakovskaya E."/>
        </authorList>
    </citation>
    <scope>NUCLEOTIDE SEQUENCE</scope>
</reference>
<feature type="non-terminal residue" evidence="1">
    <location>
        <position position="90"/>
    </location>
</feature>
<sequence length="90" mass="9459">MGDPKDFQFNLPAEARPAAHPLREKIHGPAWAAAPECTSVRPEAPASAIRAIVIHATAGASTEGAVSVMVAHRASFHWLVADENEAAHGD</sequence>
<evidence type="ECO:0008006" key="2">
    <source>
        <dbReference type="Google" id="ProtNLM"/>
    </source>
</evidence>
<evidence type="ECO:0000313" key="1">
    <source>
        <dbReference type="EMBL" id="VAV95066.1"/>
    </source>
</evidence>
<dbReference type="GO" id="GO:0009253">
    <property type="term" value="P:peptidoglycan catabolic process"/>
    <property type="evidence" value="ECO:0007669"/>
    <property type="project" value="InterPro"/>
</dbReference>
<accession>A0A3B0S2I8</accession>
<name>A0A3B0S2I8_9ZZZZ</name>
<dbReference type="AlphaFoldDB" id="A0A3B0S2I8"/>
<dbReference type="GO" id="GO:0008745">
    <property type="term" value="F:N-acetylmuramoyl-L-alanine amidase activity"/>
    <property type="evidence" value="ECO:0007669"/>
    <property type="project" value="InterPro"/>
</dbReference>
<dbReference type="InterPro" id="IPR036505">
    <property type="entry name" value="Amidase/PGRP_sf"/>
</dbReference>
<gene>
    <name evidence="1" type="ORF">MNBD_ALPHA05-2202</name>
</gene>
<dbReference type="SUPFAM" id="SSF55846">
    <property type="entry name" value="N-acetylmuramoyl-L-alanine amidase-like"/>
    <property type="match status" value="1"/>
</dbReference>
<proteinExistence type="predicted"/>
<organism evidence="1">
    <name type="scientific">hydrothermal vent metagenome</name>
    <dbReference type="NCBI Taxonomy" id="652676"/>
    <lineage>
        <taxon>unclassified sequences</taxon>
        <taxon>metagenomes</taxon>
        <taxon>ecological metagenomes</taxon>
    </lineage>
</organism>